<organism evidence="9">
    <name type="scientific">candidate division WOR-3 bacterium</name>
    <dbReference type="NCBI Taxonomy" id="2052148"/>
    <lineage>
        <taxon>Bacteria</taxon>
        <taxon>Bacteria division WOR-3</taxon>
    </lineage>
</organism>
<dbReference type="InterPro" id="IPR010227">
    <property type="entry name" value="NADH_Q_OxRdtase_chainM/4"/>
</dbReference>
<feature type="transmembrane region" description="Helical" evidence="7">
    <location>
        <begin position="493"/>
        <end position="516"/>
    </location>
</feature>
<dbReference type="NCBIfam" id="TIGR01972">
    <property type="entry name" value="NDH_I_M"/>
    <property type="match status" value="1"/>
</dbReference>
<feature type="transmembrane region" description="Helical" evidence="7">
    <location>
        <begin position="72"/>
        <end position="99"/>
    </location>
</feature>
<dbReference type="PANTHER" id="PTHR43507">
    <property type="entry name" value="NADH-UBIQUINONE OXIDOREDUCTASE CHAIN 4"/>
    <property type="match status" value="1"/>
</dbReference>
<evidence type="ECO:0000256" key="7">
    <source>
        <dbReference type="SAM" id="Phobius"/>
    </source>
</evidence>
<feature type="domain" description="NADH:quinone oxidoreductase/Mrp antiporter transmembrane" evidence="8">
    <location>
        <begin position="188"/>
        <end position="436"/>
    </location>
</feature>
<dbReference type="GO" id="GO:0048039">
    <property type="term" value="F:ubiquinone binding"/>
    <property type="evidence" value="ECO:0007669"/>
    <property type="project" value="TreeGrafter"/>
</dbReference>
<accession>A0A7V4E305</accession>
<keyword evidence="4 7" id="KW-1133">Transmembrane helix</keyword>
<name>A0A7V4E305_UNCW3</name>
<dbReference type="GO" id="GO:0042773">
    <property type="term" value="P:ATP synthesis coupled electron transport"/>
    <property type="evidence" value="ECO:0007669"/>
    <property type="project" value="InterPro"/>
</dbReference>
<dbReference type="GO" id="GO:0016020">
    <property type="term" value="C:membrane"/>
    <property type="evidence" value="ECO:0007669"/>
    <property type="project" value="UniProtKB-SubCell"/>
</dbReference>
<dbReference type="InterPro" id="IPR001750">
    <property type="entry name" value="ND/Mrp_TM"/>
</dbReference>
<feature type="transmembrane region" description="Helical" evidence="7">
    <location>
        <begin position="111"/>
        <end position="129"/>
    </location>
</feature>
<evidence type="ECO:0000256" key="4">
    <source>
        <dbReference type="ARBA" id="ARBA00022989"/>
    </source>
</evidence>
<evidence type="ECO:0000256" key="6">
    <source>
        <dbReference type="RuleBase" id="RU000320"/>
    </source>
</evidence>
<dbReference type="PRINTS" id="PR01437">
    <property type="entry name" value="NUOXDRDTASE4"/>
</dbReference>
<evidence type="ECO:0000256" key="3">
    <source>
        <dbReference type="ARBA" id="ARBA00022692"/>
    </source>
</evidence>
<feature type="transmembrane region" description="Helical" evidence="7">
    <location>
        <begin position="448"/>
        <end position="472"/>
    </location>
</feature>
<feature type="transmembrane region" description="Helical" evidence="7">
    <location>
        <begin position="334"/>
        <end position="352"/>
    </location>
</feature>
<feature type="transmembrane region" description="Helical" evidence="7">
    <location>
        <begin position="28"/>
        <end position="52"/>
    </location>
</feature>
<comment type="subcellular location">
    <subcellularLocation>
        <location evidence="1">Endomembrane system</location>
        <topology evidence="1">Multi-pass membrane protein</topology>
    </subcellularLocation>
    <subcellularLocation>
        <location evidence="6">Membrane</location>
        <topology evidence="6">Multi-pass membrane protein</topology>
    </subcellularLocation>
</comment>
<feature type="transmembrane region" description="Helical" evidence="7">
    <location>
        <begin position="6"/>
        <end position="23"/>
    </location>
</feature>
<comment type="caution">
    <text evidence="9">The sequence shown here is derived from an EMBL/GenBank/DDBJ whole genome shotgun (WGS) entry which is preliminary data.</text>
</comment>
<evidence type="ECO:0000256" key="1">
    <source>
        <dbReference type="ARBA" id="ARBA00004127"/>
    </source>
</evidence>
<dbReference type="GO" id="GO:0015990">
    <property type="term" value="P:electron transport coupled proton transport"/>
    <property type="evidence" value="ECO:0007669"/>
    <property type="project" value="TreeGrafter"/>
</dbReference>
<feature type="transmembrane region" description="Helical" evidence="7">
    <location>
        <begin position="241"/>
        <end position="262"/>
    </location>
</feature>
<feature type="transmembrane region" description="Helical" evidence="7">
    <location>
        <begin position="135"/>
        <end position="153"/>
    </location>
</feature>
<evidence type="ECO:0000259" key="8">
    <source>
        <dbReference type="Pfam" id="PF00361"/>
    </source>
</evidence>
<dbReference type="PANTHER" id="PTHR43507:SF4">
    <property type="entry name" value="PROTON-TRANSLOCATING NADH-QUINONE OXIDOREDUCTASE, CHAIN M"/>
    <property type="match status" value="1"/>
</dbReference>
<keyword evidence="3 6" id="KW-0812">Transmembrane</keyword>
<feature type="transmembrane region" description="Helical" evidence="7">
    <location>
        <begin position="304"/>
        <end position="322"/>
    </location>
</feature>
<feature type="transmembrane region" description="Helical" evidence="7">
    <location>
        <begin position="274"/>
        <end position="298"/>
    </location>
</feature>
<dbReference type="InterPro" id="IPR003918">
    <property type="entry name" value="NADH_UbQ_OxRdtase"/>
</dbReference>
<keyword evidence="9" id="KW-0560">Oxidoreductase</keyword>
<dbReference type="EMBL" id="DTDP01000110">
    <property type="protein sequence ID" value="HGK53879.1"/>
    <property type="molecule type" value="Genomic_DNA"/>
</dbReference>
<dbReference type="GO" id="GO:0012505">
    <property type="term" value="C:endomembrane system"/>
    <property type="evidence" value="ECO:0007669"/>
    <property type="project" value="UniProtKB-SubCell"/>
</dbReference>
<comment type="similarity">
    <text evidence="2">Belongs to the complex I subunit 4 family.</text>
</comment>
<protein>
    <submittedName>
        <fullName evidence="9">NADH-quinone oxidoreductase subunit M</fullName>
        <ecNumber evidence="9">1.6.5.-</ecNumber>
    </submittedName>
</protein>
<keyword evidence="5 7" id="KW-0472">Membrane</keyword>
<dbReference type="AlphaFoldDB" id="A0A7V4E305"/>
<dbReference type="Pfam" id="PF00361">
    <property type="entry name" value="Proton_antipo_M"/>
    <property type="match status" value="1"/>
</dbReference>
<dbReference type="GO" id="GO:0008137">
    <property type="term" value="F:NADH dehydrogenase (ubiquinone) activity"/>
    <property type="evidence" value="ECO:0007669"/>
    <property type="project" value="InterPro"/>
</dbReference>
<evidence type="ECO:0000313" key="9">
    <source>
        <dbReference type="EMBL" id="HGK53879.1"/>
    </source>
</evidence>
<feature type="transmembrane region" description="Helical" evidence="7">
    <location>
        <begin position="364"/>
        <end position="382"/>
    </location>
</feature>
<feature type="transmembrane region" description="Helical" evidence="7">
    <location>
        <begin position="403"/>
        <end position="428"/>
    </location>
</feature>
<proteinExistence type="inferred from homology"/>
<gene>
    <name evidence="9" type="ORF">ENU72_02505</name>
</gene>
<evidence type="ECO:0000256" key="2">
    <source>
        <dbReference type="ARBA" id="ARBA00009025"/>
    </source>
</evidence>
<reference evidence="9" key="1">
    <citation type="journal article" date="2020" name="mSystems">
        <title>Genome- and Community-Level Interaction Insights into Carbon Utilization and Element Cycling Functions of Hydrothermarchaeota in Hydrothermal Sediment.</title>
        <authorList>
            <person name="Zhou Z."/>
            <person name="Liu Y."/>
            <person name="Xu W."/>
            <person name="Pan J."/>
            <person name="Luo Z.H."/>
            <person name="Li M."/>
        </authorList>
    </citation>
    <scope>NUCLEOTIDE SEQUENCE [LARGE SCALE GENOMIC DNA]</scope>
    <source>
        <strain evidence="9">SpSt-695</strain>
    </source>
</reference>
<feature type="transmembrane region" description="Helical" evidence="7">
    <location>
        <begin position="194"/>
        <end position="216"/>
    </location>
</feature>
<dbReference type="GO" id="GO:0003954">
    <property type="term" value="F:NADH dehydrogenase activity"/>
    <property type="evidence" value="ECO:0007669"/>
    <property type="project" value="TreeGrafter"/>
</dbReference>
<evidence type="ECO:0000256" key="5">
    <source>
        <dbReference type="ARBA" id="ARBA00023136"/>
    </source>
</evidence>
<dbReference type="EC" id="1.6.5.-" evidence="9"/>
<sequence>MSFPFLSIITFSPFFGAIIMLFLRKNELLVRIVAAIASGISLLLSILILFLYDVNKGSFQFIEYIPLVPSLGISYHLGVDGISITLVLLTAFIIFTGVFASWTIPFRIQEFYILLFVLVTGVFGVFVSLDLFIFFLFYELAVLPMYLLIGIWGKGADLKPKIPPRGIIGFIMRPIDTAMRSVSLGTKEYAAAKLTLYLLLGSAFILVGLLVVYFAGGKSFDYFVLYEATKSGLYSFSFQKILFLCFYIGFGVLAGVFPLHTWSPDGHAAAPTAVSMLHAGVLMKLGAYGALRIGFGLMPEGAKFWAPLVGFIACINIVYGALSAMNQMDLKYVVAYSSVSHMGFVMLGAATLSEPGLSGSVFQMFSHGIMTGLLFALVGLVYEKAHTRDALSMGGFGKKMPGIATAFGIGGLTSLGLPGLSGFVAEFLVFWGCLTIPKNFSHYKFGWIWFPLAITGTFITAVYVLRILKIVFFGPLDENKYKDLKDAEGPEWVSLWVLSLVLILFGVAPFLLVRYIDVGVLEFLTRFIK</sequence>